<dbReference type="Proteomes" id="UP000886885">
    <property type="component" value="Chromosome 1A"/>
</dbReference>
<dbReference type="EMBL" id="JAAWWB010000001">
    <property type="protein sequence ID" value="KAG6791888.1"/>
    <property type="molecule type" value="Genomic_DNA"/>
</dbReference>
<organism evidence="1 2">
    <name type="scientific">Populus tomentosa</name>
    <name type="common">Chinese white poplar</name>
    <dbReference type="NCBI Taxonomy" id="118781"/>
    <lineage>
        <taxon>Eukaryota</taxon>
        <taxon>Viridiplantae</taxon>
        <taxon>Streptophyta</taxon>
        <taxon>Embryophyta</taxon>
        <taxon>Tracheophyta</taxon>
        <taxon>Spermatophyta</taxon>
        <taxon>Magnoliopsida</taxon>
        <taxon>eudicotyledons</taxon>
        <taxon>Gunneridae</taxon>
        <taxon>Pentapetalae</taxon>
        <taxon>rosids</taxon>
        <taxon>fabids</taxon>
        <taxon>Malpighiales</taxon>
        <taxon>Salicaceae</taxon>
        <taxon>Saliceae</taxon>
        <taxon>Populus</taxon>
    </lineage>
</organism>
<proteinExistence type="predicted"/>
<name>A0A8X8DH79_POPTO</name>
<accession>A0A8X8DH79</accession>
<reference evidence="1" key="1">
    <citation type="journal article" date="2020" name="bioRxiv">
        <title>Hybrid origin of Populus tomentosa Carr. identified through genome sequencing and phylogenomic analysis.</title>
        <authorList>
            <person name="An X."/>
            <person name="Gao K."/>
            <person name="Chen Z."/>
            <person name="Li J."/>
            <person name="Yang X."/>
            <person name="Yang X."/>
            <person name="Zhou J."/>
            <person name="Guo T."/>
            <person name="Zhao T."/>
            <person name="Huang S."/>
            <person name="Miao D."/>
            <person name="Khan W.U."/>
            <person name="Rao P."/>
            <person name="Ye M."/>
            <person name="Lei B."/>
            <person name="Liao W."/>
            <person name="Wang J."/>
            <person name="Ji L."/>
            <person name="Li Y."/>
            <person name="Guo B."/>
            <person name="Mustafa N.S."/>
            <person name="Li S."/>
            <person name="Yun Q."/>
            <person name="Keller S.R."/>
            <person name="Mao J."/>
            <person name="Zhang R."/>
            <person name="Strauss S.H."/>
        </authorList>
    </citation>
    <scope>NUCLEOTIDE SEQUENCE</scope>
    <source>
        <strain evidence="1">GM15</strain>
        <tissue evidence="1">Leaf</tissue>
    </source>
</reference>
<protein>
    <submittedName>
        <fullName evidence="1">Uncharacterized protein</fullName>
    </submittedName>
</protein>
<dbReference type="AlphaFoldDB" id="A0A8X8DH79"/>
<gene>
    <name evidence="1" type="ORF">POTOM_001022</name>
</gene>
<dbReference type="OrthoDB" id="1703500at2759"/>
<sequence length="106" mass="12351">MVFLTSFSFFRPDIIEQHSCQLSRLKQKLLLLQNEALQAGTRFNVPSINPLVLYIGMQASNLFPHPTILQCYWTSDDRQYLFLNAIADQLRYPHVFLFLWSSVSVV</sequence>
<comment type="caution">
    <text evidence="1">The sequence shown here is derived from an EMBL/GenBank/DDBJ whole genome shotgun (WGS) entry which is preliminary data.</text>
</comment>
<keyword evidence="2" id="KW-1185">Reference proteome</keyword>
<evidence type="ECO:0000313" key="2">
    <source>
        <dbReference type="Proteomes" id="UP000886885"/>
    </source>
</evidence>
<evidence type="ECO:0000313" key="1">
    <source>
        <dbReference type="EMBL" id="KAG6791888.1"/>
    </source>
</evidence>